<dbReference type="EC" id="2.5.1.15" evidence="4 9"/>
<sequence length="287" mass="30349">MPNSTANIWQTARFSLDLGPRPLVMGIVNATPDSFSDGGRHSAAAQACAHCDQLLAEGVDILDIGGESTRPGSLTPPVDVELERVLPVIRHAVTLGVPVSVDTSRAEVIAAALEAGADIVNDVRALRWPKALETVAGHARAGVCLMHMQGEPATMQQAPLYRDVVEEVRAFLHERLNALEAAGVAAERVVLDPGYGFGKSQEHNLSLFRLQPRLLQIGRPLLVGWSRKGTLGQLTGRPVDQRLPASVGAALAAVAHGARIVRVHDVAATVDALKVWNAAGLGMARPA</sequence>
<dbReference type="InterPro" id="IPR011005">
    <property type="entry name" value="Dihydropteroate_synth-like_sf"/>
</dbReference>
<dbReference type="Pfam" id="PF00809">
    <property type="entry name" value="Pterin_bind"/>
    <property type="match status" value="1"/>
</dbReference>
<dbReference type="PROSITE" id="PS00792">
    <property type="entry name" value="DHPS_1"/>
    <property type="match status" value="1"/>
</dbReference>
<reference evidence="11 12" key="1">
    <citation type="submission" date="2024-04" db="EMBL/GenBank/DDBJ databases">
        <title>Novel species of the genus Ideonella isolated from streams.</title>
        <authorList>
            <person name="Lu H."/>
        </authorList>
    </citation>
    <scope>NUCLEOTIDE SEQUENCE [LARGE SCALE GENOMIC DNA]</scope>
    <source>
        <strain evidence="11 12">DXS29W</strain>
    </source>
</reference>
<dbReference type="NCBIfam" id="TIGR01496">
    <property type="entry name" value="DHPS"/>
    <property type="match status" value="1"/>
</dbReference>
<keyword evidence="6 9" id="KW-0479">Metal-binding</keyword>
<dbReference type="InterPro" id="IPR000489">
    <property type="entry name" value="Pterin-binding_dom"/>
</dbReference>
<evidence type="ECO:0000256" key="6">
    <source>
        <dbReference type="ARBA" id="ARBA00022723"/>
    </source>
</evidence>
<name>A0ABU9BIU2_9BURK</name>
<comment type="catalytic activity">
    <reaction evidence="1">
        <text>(7,8-dihydropterin-6-yl)methyl diphosphate + 4-aminobenzoate = 7,8-dihydropteroate + diphosphate</text>
        <dbReference type="Rhea" id="RHEA:19949"/>
        <dbReference type="ChEBI" id="CHEBI:17836"/>
        <dbReference type="ChEBI" id="CHEBI:17839"/>
        <dbReference type="ChEBI" id="CHEBI:33019"/>
        <dbReference type="ChEBI" id="CHEBI:72950"/>
        <dbReference type="EC" id="2.5.1.15"/>
    </reaction>
</comment>
<dbReference type="PANTHER" id="PTHR20941:SF1">
    <property type="entry name" value="FOLIC ACID SYNTHESIS PROTEIN FOL1"/>
    <property type="match status" value="1"/>
</dbReference>
<dbReference type="InterPro" id="IPR045031">
    <property type="entry name" value="DHP_synth-like"/>
</dbReference>
<evidence type="ECO:0000256" key="9">
    <source>
        <dbReference type="RuleBase" id="RU361205"/>
    </source>
</evidence>
<comment type="similarity">
    <text evidence="9">Belongs to the DHPS family.</text>
</comment>
<evidence type="ECO:0000256" key="3">
    <source>
        <dbReference type="ARBA" id="ARBA00004763"/>
    </source>
</evidence>
<evidence type="ECO:0000256" key="1">
    <source>
        <dbReference type="ARBA" id="ARBA00000012"/>
    </source>
</evidence>
<feature type="domain" description="Pterin-binding" evidence="10">
    <location>
        <begin position="22"/>
        <end position="274"/>
    </location>
</feature>
<protein>
    <recommendedName>
        <fullName evidence="4 9">Dihydropteroate synthase</fullName>
        <shortName evidence="9">DHPS</shortName>
        <ecNumber evidence="4 9">2.5.1.15</ecNumber>
    </recommendedName>
    <alternativeName>
        <fullName evidence="9">Dihydropteroate pyrophosphorylase</fullName>
    </alternativeName>
</protein>
<dbReference type="RefSeq" id="WP_341423975.1">
    <property type="nucleotide sequence ID" value="NZ_JBBUTG010000001.1"/>
</dbReference>
<dbReference type="InterPro" id="IPR006390">
    <property type="entry name" value="DHP_synth_dom"/>
</dbReference>
<evidence type="ECO:0000256" key="5">
    <source>
        <dbReference type="ARBA" id="ARBA00022679"/>
    </source>
</evidence>
<dbReference type="PROSITE" id="PS50972">
    <property type="entry name" value="PTERIN_BINDING"/>
    <property type="match status" value="1"/>
</dbReference>
<keyword evidence="7 9" id="KW-0460">Magnesium</keyword>
<dbReference type="CDD" id="cd00739">
    <property type="entry name" value="DHPS"/>
    <property type="match status" value="1"/>
</dbReference>
<accession>A0ABU9BIU2</accession>
<gene>
    <name evidence="11" type="primary">folP</name>
    <name evidence="11" type="ORF">AACH06_02315</name>
</gene>
<evidence type="ECO:0000259" key="10">
    <source>
        <dbReference type="PROSITE" id="PS50972"/>
    </source>
</evidence>
<dbReference type="PANTHER" id="PTHR20941">
    <property type="entry name" value="FOLATE SYNTHESIS PROTEINS"/>
    <property type="match status" value="1"/>
</dbReference>
<comment type="caution">
    <text evidence="11">The sequence shown here is derived from an EMBL/GenBank/DDBJ whole genome shotgun (WGS) entry which is preliminary data.</text>
</comment>
<keyword evidence="12" id="KW-1185">Reference proteome</keyword>
<dbReference type="Gene3D" id="3.20.20.20">
    <property type="entry name" value="Dihydropteroate synthase-like"/>
    <property type="match status" value="1"/>
</dbReference>
<evidence type="ECO:0000313" key="12">
    <source>
        <dbReference type="Proteomes" id="UP001371218"/>
    </source>
</evidence>
<organism evidence="11 12">
    <name type="scientific">Ideonella lacteola</name>
    <dbReference type="NCBI Taxonomy" id="2984193"/>
    <lineage>
        <taxon>Bacteria</taxon>
        <taxon>Pseudomonadati</taxon>
        <taxon>Pseudomonadota</taxon>
        <taxon>Betaproteobacteria</taxon>
        <taxon>Burkholderiales</taxon>
        <taxon>Sphaerotilaceae</taxon>
        <taxon>Ideonella</taxon>
    </lineage>
</organism>
<dbReference type="EMBL" id="JBBUTG010000001">
    <property type="protein sequence ID" value="MEK8029641.1"/>
    <property type="molecule type" value="Genomic_DNA"/>
</dbReference>
<evidence type="ECO:0000256" key="7">
    <source>
        <dbReference type="ARBA" id="ARBA00022842"/>
    </source>
</evidence>
<dbReference type="GO" id="GO:0004156">
    <property type="term" value="F:dihydropteroate synthase activity"/>
    <property type="evidence" value="ECO:0007669"/>
    <property type="project" value="UniProtKB-EC"/>
</dbReference>
<dbReference type="Proteomes" id="UP001371218">
    <property type="component" value="Unassembled WGS sequence"/>
</dbReference>
<evidence type="ECO:0000256" key="4">
    <source>
        <dbReference type="ARBA" id="ARBA00012458"/>
    </source>
</evidence>
<keyword evidence="8 9" id="KW-0289">Folate biosynthesis</keyword>
<comment type="cofactor">
    <cofactor evidence="2 9">
        <name>Mg(2+)</name>
        <dbReference type="ChEBI" id="CHEBI:18420"/>
    </cofactor>
</comment>
<dbReference type="SUPFAM" id="SSF51717">
    <property type="entry name" value="Dihydropteroate synthetase-like"/>
    <property type="match status" value="1"/>
</dbReference>
<keyword evidence="5 9" id="KW-0808">Transferase</keyword>
<comment type="function">
    <text evidence="9">Catalyzes the condensation of para-aminobenzoate (pABA) with 6-hydroxymethyl-7,8-dihydropterin diphosphate (DHPt-PP) to form 7,8-dihydropteroate (H2Pte), the immediate precursor of folate derivatives.</text>
</comment>
<evidence type="ECO:0000256" key="2">
    <source>
        <dbReference type="ARBA" id="ARBA00001946"/>
    </source>
</evidence>
<dbReference type="PROSITE" id="PS00793">
    <property type="entry name" value="DHPS_2"/>
    <property type="match status" value="1"/>
</dbReference>
<evidence type="ECO:0000313" key="11">
    <source>
        <dbReference type="EMBL" id="MEK8029641.1"/>
    </source>
</evidence>
<proteinExistence type="inferred from homology"/>
<evidence type="ECO:0000256" key="8">
    <source>
        <dbReference type="ARBA" id="ARBA00022909"/>
    </source>
</evidence>
<comment type="pathway">
    <text evidence="3 9">Cofactor biosynthesis; tetrahydrofolate biosynthesis; 7,8-dihydrofolate from 2-amino-4-hydroxy-6-hydroxymethyl-7,8-dihydropteridine diphosphate and 4-aminobenzoate: step 1/2.</text>
</comment>